<dbReference type="EMBL" id="JYDP01000058">
    <property type="protein sequence ID" value="KRZ10584.1"/>
    <property type="molecule type" value="Genomic_DNA"/>
</dbReference>
<gene>
    <name evidence="1" type="ORF">T11_11784</name>
</gene>
<protein>
    <submittedName>
        <fullName evidence="1">Uncharacterized protein</fullName>
    </submittedName>
</protein>
<keyword evidence="2" id="KW-1185">Reference proteome</keyword>
<accession>A0A0V1HIT2</accession>
<dbReference type="AlphaFoldDB" id="A0A0V1HIT2"/>
<comment type="caution">
    <text evidence="1">The sequence shown here is derived from an EMBL/GenBank/DDBJ whole genome shotgun (WGS) entry which is preliminary data.</text>
</comment>
<reference evidence="1 2" key="1">
    <citation type="submission" date="2015-01" db="EMBL/GenBank/DDBJ databases">
        <title>Evolution of Trichinella species and genotypes.</title>
        <authorList>
            <person name="Korhonen P.K."/>
            <person name="Edoardo P."/>
            <person name="Giuseppe L.R."/>
            <person name="Gasser R.B."/>
        </authorList>
    </citation>
    <scope>NUCLEOTIDE SEQUENCE [LARGE SCALE GENOMIC DNA]</scope>
    <source>
        <strain evidence="1">ISS1029</strain>
    </source>
</reference>
<evidence type="ECO:0000313" key="1">
    <source>
        <dbReference type="EMBL" id="KRZ10584.1"/>
    </source>
</evidence>
<evidence type="ECO:0000313" key="2">
    <source>
        <dbReference type="Proteomes" id="UP000055024"/>
    </source>
</evidence>
<organism evidence="1 2">
    <name type="scientific">Trichinella zimbabwensis</name>
    <dbReference type="NCBI Taxonomy" id="268475"/>
    <lineage>
        <taxon>Eukaryota</taxon>
        <taxon>Metazoa</taxon>
        <taxon>Ecdysozoa</taxon>
        <taxon>Nematoda</taxon>
        <taxon>Enoplea</taxon>
        <taxon>Dorylaimia</taxon>
        <taxon>Trichinellida</taxon>
        <taxon>Trichinellidae</taxon>
        <taxon>Trichinella</taxon>
    </lineage>
</organism>
<sequence>MAHQLRGSFGGDLIKDRKSNGTILPLQPSVPNEPCLYQLFRSSIDRLCYFACTKVVGFNYLLLIYESRLVICSCSDLTAAATGLAQ</sequence>
<dbReference type="OrthoDB" id="10515173at2759"/>
<name>A0A0V1HIT2_9BILA</name>
<proteinExistence type="predicted"/>
<dbReference type="Proteomes" id="UP000055024">
    <property type="component" value="Unassembled WGS sequence"/>
</dbReference>